<gene>
    <name evidence="2" type="primary">yqjZ</name>
    <name evidence="2" type="ORF">MM817_01810</name>
</gene>
<dbReference type="RefSeq" id="WP_241713949.1">
    <property type="nucleotide sequence ID" value="NZ_JALBUF010000005.1"/>
</dbReference>
<sequence>MSDLTQGIAVTPKPPYYAAILTVVPGEDATGYAAMATRMIEMAKSQEGFLGVESAEADLGIIVSYWESMASIESWGRNAFHQSAKTLGKETWYQAFRTRICKVEHEY</sequence>
<evidence type="ECO:0000313" key="3">
    <source>
        <dbReference type="Proteomes" id="UP001139263"/>
    </source>
</evidence>
<keyword evidence="3" id="KW-1185">Reference proteome</keyword>
<protein>
    <recommendedName>
        <fullName evidence="1">ABM domain-containing protein</fullName>
    </recommendedName>
</protein>
<dbReference type="AlphaFoldDB" id="A0A9X1V9A1"/>
<proteinExistence type="predicted"/>
<dbReference type="InterPro" id="IPR007138">
    <property type="entry name" value="ABM_dom"/>
</dbReference>
<dbReference type="PANTHER" id="PTHR37811">
    <property type="entry name" value="BLL5343 PROTEIN"/>
    <property type="match status" value="1"/>
</dbReference>
<reference evidence="2" key="1">
    <citation type="submission" date="2022-03" db="EMBL/GenBank/DDBJ databases">
        <title>Draft Genome Sequence of Firmicute Strain S0AB, a Heterotrophic Iron/Sulfur-Oxidizing Extreme Acidophile.</title>
        <authorList>
            <person name="Vergara E."/>
            <person name="Pakostova E."/>
            <person name="Johnson D.B."/>
            <person name="Holmes D.S."/>
        </authorList>
    </citation>
    <scope>NUCLEOTIDE SEQUENCE</scope>
    <source>
        <strain evidence="2">S0AB</strain>
    </source>
</reference>
<accession>A0A9X1V9A1</accession>
<dbReference type="InterPro" id="IPR052936">
    <property type="entry name" value="Jasmonate_Hydroxylase-like"/>
</dbReference>
<dbReference type="Gene3D" id="3.30.70.100">
    <property type="match status" value="1"/>
</dbReference>
<evidence type="ECO:0000259" key="1">
    <source>
        <dbReference type="Pfam" id="PF03992"/>
    </source>
</evidence>
<dbReference type="InterPro" id="IPR011008">
    <property type="entry name" value="Dimeric_a/b-barrel"/>
</dbReference>
<dbReference type="Pfam" id="PF03992">
    <property type="entry name" value="ABM"/>
    <property type="match status" value="1"/>
</dbReference>
<feature type="domain" description="ABM" evidence="1">
    <location>
        <begin position="24"/>
        <end position="84"/>
    </location>
</feature>
<dbReference type="EMBL" id="JALBUF010000005">
    <property type="protein sequence ID" value="MCI0183527.1"/>
    <property type="molecule type" value="Genomic_DNA"/>
</dbReference>
<organism evidence="2 3">
    <name type="scientific">Sulfoacidibacillus ferrooxidans</name>
    <dbReference type="NCBI Taxonomy" id="2005001"/>
    <lineage>
        <taxon>Bacteria</taxon>
        <taxon>Bacillati</taxon>
        <taxon>Bacillota</taxon>
        <taxon>Bacilli</taxon>
        <taxon>Bacillales</taxon>
        <taxon>Alicyclobacillaceae</taxon>
        <taxon>Sulfoacidibacillus</taxon>
    </lineage>
</organism>
<name>A0A9X1V9A1_9BACL</name>
<evidence type="ECO:0000313" key="2">
    <source>
        <dbReference type="EMBL" id="MCI0183527.1"/>
    </source>
</evidence>
<comment type="caution">
    <text evidence="2">The sequence shown here is derived from an EMBL/GenBank/DDBJ whole genome shotgun (WGS) entry which is preliminary data.</text>
</comment>
<dbReference type="Proteomes" id="UP001139263">
    <property type="component" value="Unassembled WGS sequence"/>
</dbReference>
<dbReference type="SUPFAM" id="SSF54909">
    <property type="entry name" value="Dimeric alpha+beta barrel"/>
    <property type="match status" value="1"/>
</dbReference>
<dbReference type="PANTHER" id="PTHR37811:SF2">
    <property type="entry name" value="ABM DOMAIN-CONTAINING PROTEIN"/>
    <property type="match status" value="1"/>
</dbReference>